<feature type="compositionally biased region" description="Polar residues" evidence="1">
    <location>
        <begin position="300"/>
        <end position="319"/>
    </location>
</feature>
<reference evidence="2" key="2">
    <citation type="submission" date="2023-01" db="EMBL/GenBank/DDBJ databases">
        <title>Human gut microbiome strain richness.</title>
        <authorList>
            <person name="Chen-Liaw A."/>
        </authorList>
    </citation>
    <scope>NUCLEOTIDE SEQUENCE</scope>
    <source>
        <strain evidence="2">RTP21484st1_E5_RTP21484_190118</strain>
    </source>
</reference>
<dbReference type="GO" id="GO:0003677">
    <property type="term" value="F:DNA binding"/>
    <property type="evidence" value="ECO:0007669"/>
    <property type="project" value="InterPro"/>
</dbReference>
<feature type="compositionally biased region" description="Basic and acidic residues" evidence="1">
    <location>
        <begin position="322"/>
        <end position="334"/>
    </location>
</feature>
<name>A0A6N3HEW0_PARDI</name>
<feature type="region of interest" description="Disordered" evidence="1">
    <location>
        <begin position="300"/>
        <end position="342"/>
    </location>
</feature>
<dbReference type="GO" id="GO:0008270">
    <property type="term" value="F:zinc ion binding"/>
    <property type="evidence" value="ECO:0007669"/>
    <property type="project" value="InterPro"/>
</dbReference>
<protein>
    <submittedName>
        <fullName evidence="3">DNA primase</fullName>
    </submittedName>
    <submittedName>
        <fullName evidence="2">Toprim domain-containing protein</fullName>
    </submittedName>
</protein>
<dbReference type="CDD" id="cd01029">
    <property type="entry name" value="TOPRIM_primases"/>
    <property type="match status" value="1"/>
</dbReference>
<dbReference type="EMBL" id="CACRUW010000031">
    <property type="protein sequence ID" value="VYU74650.1"/>
    <property type="molecule type" value="Genomic_DNA"/>
</dbReference>
<gene>
    <name evidence="3" type="primary">dnaG_5</name>
    <name evidence="3" type="ORF">PDLFYP31_03857</name>
    <name evidence="2" type="ORF">PN599_19200</name>
</gene>
<dbReference type="Pfam" id="PF13155">
    <property type="entry name" value="Toprim_2"/>
    <property type="match status" value="1"/>
</dbReference>
<dbReference type="Gene3D" id="3.40.1360.10">
    <property type="match status" value="1"/>
</dbReference>
<dbReference type="InterPro" id="IPR036977">
    <property type="entry name" value="DNA_primase_Znf_CHC2"/>
</dbReference>
<dbReference type="SUPFAM" id="SSF57783">
    <property type="entry name" value="Zinc beta-ribbon"/>
    <property type="match status" value="1"/>
</dbReference>
<dbReference type="Proteomes" id="UP001210126">
    <property type="component" value="Unassembled WGS sequence"/>
</dbReference>
<dbReference type="AlphaFoldDB" id="A0A6N3HEW0"/>
<proteinExistence type="predicted"/>
<dbReference type="Gene3D" id="3.90.580.10">
    <property type="entry name" value="Zinc finger, CHC2-type domain"/>
    <property type="match status" value="1"/>
</dbReference>
<evidence type="ECO:0000256" key="1">
    <source>
        <dbReference type="SAM" id="MobiDB-lite"/>
    </source>
</evidence>
<dbReference type="GO" id="GO:0006260">
    <property type="term" value="P:DNA replication"/>
    <property type="evidence" value="ECO:0007669"/>
    <property type="project" value="InterPro"/>
</dbReference>
<reference evidence="3" key="1">
    <citation type="submission" date="2019-11" db="EMBL/GenBank/DDBJ databases">
        <authorList>
            <person name="Feng L."/>
        </authorList>
    </citation>
    <scope>NUCLEOTIDE SEQUENCE</scope>
    <source>
        <strain evidence="3">PdistasonisLFYP31</strain>
    </source>
</reference>
<evidence type="ECO:0000313" key="2">
    <source>
        <dbReference type="EMBL" id="MDB9007114.1"/>
    </source>
</evidence>
<accession>A0A6N3HEW0</accession>
<sequence length="342" mass="39148">MIMTYQEANSISIKDYLESLGILPVVDKLYYGMYHSPLRQDDTPSLKVDYGVNLWCDFGTGEGGSLIDLVMKQYGCNAYGAISRLEQGYYSGNTFSFQGKNITERNPAREERKRPASPIEIRKIQPLQNPALINYLKSRGIAPEVAADYVQEMYYRVNGKPLFALAFKNDAGGYELRNPGYKGCTSPKDITRIQFAGKRNDACFVFEGFMDYLSFLTIRHKNSPTYPCIDWQDYIILNSTANVDKALYPLGEYEKIHCLLDNDEAGRKATQAIQKEYGWRVRDASHLYSGHKDLNDYLCQKSSQPTERMQQPEKQTQSAKLPKQEEKNEQSPGEKRKRGRRL</sequence>
<dbReference type="InterPro" id="IPR034154">
    <property type="entry name" value="TOPRIM_DnaG/twinkle"/>
</dbReference>
<dbReference type="SUPFAM" id="SSF56731">
    <property type="entry name" value="DNA primase core"/>
    <property type="match status" value="1"/>
</dbReference>
<dbReference type="EMBL" id="JAQMPJ010000028">
    <property type="protein sequence ID" value="MDB9007114.1"/>
    <property type="molecule type" value="Genomic_DNA"/>
</dbReference>
<evidence type="ECO:0000313" key="3">
    <source>
        <dbReference type="EMBL" id="VYU74650.1"/>
    </source>
</evidence>
<organism evidence="3">
    <name type="scientific">Parabacteroides distasonis</name>
    <dbReference type="NCBI Taxonomy" id="823"/>
    <lineage>
        <taxon>Bacteria</taxon>
        <taxon>Pseudomonadati</taxon>
        <taxon>Bacteroidota</taxon>
        <taxon>Bacteroidia</taxon>
        <taxon>Bacteroidales</taxon>
        <taxon>Tannerellaceae</taxon>
        <taxon>Parabacteroides</taxon>
    </lineage>
</organism>